<dbReference type="Gene3D" id="3.40.50.300">
    <property type="entry name" value="P-loop containing nucleotide triphosphate hydrolases"/>
    <property type="match status" value="1"/>
</dbReference>
<dbReference type="InterPro" id="IPR026302">
    <property type="entry name" value="NEDD4-bd_p2"/>
</dbReference>
<gene>
    <name evidence="1" type="primary">N4bp2l1_1</name>
    <name evidence="1" type="ORF">Bhyg_08337</name>
</gene>
<dbReference type="AlphaFoldDB" id="A0A9Q0S2W4"/>
<evidence type="ECO:0000313" key="1">
    <source>
        <dbReference type="EMBL" id="KAJ6643377.1"/>
    </source>
</evidence>
<name>A0A9Q0S2W4_9DIPT</name>
<organism evidence="1 2">
    <name type="scientific">Pseudolycoriella hygida</name>
    <dbReference type="NCBI Taxonomy" id="35572"/>
    <lineage>
        <taxon>Eukaryota</taxon>
        <taxon>Metazoa</taxon>
        <taxon>Ecdysozoa</taxon>
        <taxon>Arthropoda</taxon>
        <taxon>Hexapoda</taxon>
        <taxon>Insecta</taxon>
        <taxon>Pterygota</taxon>
        <taxon>Neoptera</taxon>
        <taxon>Endopterygota</taxon>
        <taxon>Diptera</taxon>
        <taxon>Nematocera</taxon>
        <taxon>Sciaroidea</taxon>
        <taxon>Sciaridae</taxon>
        <taxon>Pseudolycoriella</taxon>
    </lineage>
</organism>
<dbReference type="PANTHER" id="PTHR13308:SF40">
    <property type="entry name" value="NEDD4-BINDING PROTEIN 2-LIKE 1"/>
    <property type="match status" value="1"/>
</dbReference>
<evidence type="ECO:0000313" key="2">
    <source>
        <dbReference type="Proteomes" id="UP001151699"/>
    </source>
</evidence>
<sequence length="289" mass="33422">MVFSSNDEILAWNVDSCKEHLAALQNPKNVTEMNAGVHVDVIAESEQFEHKMEHEQKNIGIDDGKNLNKQLDFAGVIRKNRKPNNLTNCAPDVPQPIPIDATAEFGNLQELCNEIIHGLKVMVIMRGPSGCGKSYLARQIVDSTTRDKYYHHIFSSDDFFYDKRGNYNFSANRLDEVHESNRKRVEQHACYGWSPIIVDNTNIRIWEMRNYFEIAVRFGYLIKIVEPETAWSHSASQLSMKNSHGVSKETIERMMLNYELTSVELAMEKFRLAHTMFMPQYRQFPPMDQ</sequence>
<comment type="caution">
    <text evidence="1">The sequence shown here is derived from an EMBL/GenBank/DDBJ whole genome shotgun (WGS) entry which is preliminary data.</text>
</comment>
<feature type="non-terminal residue" evidence="1">
    <location>
        <position position="289"/>
    </location>
</feature>
<protein>
    <submittedName>
        <fullName evidence="1">NEDD4-binding protein 2-like 1</fullName>
    </submittedName>
</protein>
<dbReference type="OrthoDB" id="3231855at2759"/>
<dbReference type="PANTHER" id="PTHR13308">
    <property type="entry name" value="NEDD4-BINDING PROTEIN 2-LIKE 1"/>
    <property type="match status" value="1"/>
</dbReference>
<proteinExistence type="predicted"/>
<accession>A0A9Q0S2W4</accession>
<dbReference type="Proteomes" id="UP001151699">
    <property type="component" value="Chromosome B"/>
</dbReference>
<dbReference type="Pfam" id="PF13671">
    <property type="entry name" value="AAA_33"/>
    <property type="match status" value="1"/>
</dbReference>
<dbReference type="EMBL" id="WJQU01000002">
    <property type="protein sequence ID" value="KAJ6643377.1"/>
    <property type="molecule type" value="Genomic_DNA"/>
</dbReference>
<dbReference type="SUPFAM" id="SSF52540">
    <property type="entry name" value="P-loop containing nucleoside triphosphate hydrolases"/>
    <property type="match status" value="1"/>
</dbReference>
<dbReference type="InterPro" id="IPR027417">
    <property type="entry name" value="P-loop_NTPase"/>
</dbReference>
<keyword evidence="2" id="KW-1185">Reference proteome</keyword>
<reference evidence="1" key="1">
    <citation type="submission" date="2022-07" db="EMBL/GenBank/DDBJ databases">
        <authorList>
            <person name="Trinca V."/>
            <person name="Uliana J.V.C."/>
            <person name="Torres T.T."/>
            <person name="Ward R.J."/>
            <person name="Monesi N."/>
        </authorList>
    </citation>
    <scope>NUCLEOTIDE SEQUENCE</scope>
    <source>
        <strain evidence="1">HSMRA1968</strain>
        <tissue evidence="1">Whole embryos</tissue>
    </source>
</reference>